<name>A0A0A9W703_LYGHE</name>
<proteinExistence type="predicted"/>
<protein>
    <submittedName>
        <fullName evidence="2">Transposon Ty3-I Gag-Pol polyprotein</fullName>
    </submittedName>
</protein>
<dbReference type="CDD" id="cd01647">
    <property type="entry name" value="RT_LTR"/>
    <property type="match status" value="1"/>
</dbReference>
<evidence type="ECO:0000313" key="2">
    <source>
        <dbReference type="EMBL" id="JAG03186.1"/>
    </source>
</evidence>
<sequence length="189" mass="21498">EKNKEAKPEVKPRVLQVSQRKTSGCSSFLGLGSKRNEVRKEEPSEIRSKDDVTRMVISSSDLPVSEQFAVPFLLQKNAPTVSMKPYRLSRDRLIWAQGEVKKLLAEGTIRPSTSNYASPCVIVPKANGSWRLCQDYREVNKFTELDPFPFPVIDELIYQYGGCKFFSKLDLKSGFQQVPLLEETKKYTS</sequence>
<dbReference type="PANTHER" id="PTHR24559">
    <property type="entry name" value="TRANSPOSON TY3-I GAG-POL POLYPROTEIN"/>
    <property type="match status" value="1"/>
</dbReference>
<reference evidence="2" key="2">
    <citation type="submission" date="2014-07" db="EMBL/GenBank/DDBJ databases">
        <authorList>
            <person name="Hull J."/>
        </authorList>
    </citation>
    <scope>NUCLEOTIDE SEQUENCE</scope>
</reference>
<dbReference type="InterPro" id="IPR053134">
    <property type="entry name" value="RNA-dir_DNA_polymerase"/>
</dbReference>
<feature type="non-terminal residue" evidence="2">
    <location>
        <position position="1"/>
    </location>
</feature>
<dbReference type="InterPro" id="IPR000477">
    <property type="entry name" value="RT_dom"/>
</dbReference>
<accession>A0A0A9W703</accession>
<organism evidence="2">
    <name type="scientific">Lygus hesperus</name>
    <name type="common">Western plant bug</name>
    <dbReference type="NCBI Taxonomy" id="30085"/>
    <lineage>
        <taxon>Eukaryota</taxon>
        <taxon>Metazoa</taxon>
        <taxon>Ecdysozoa</taxon>
        <taxon>Arthropoda</taxon>
        <taxon>Hexapoda</taxon>
        <taxon>Insecta</taxon>
        <taxon>Pterygota</taxon>
        <taxon>Neoptera</taxon>
        <taxon>Paraneoptera</taxon>
        <taxon>Hemiptera</taxon>
        <taxon>Heteroptera</taxon>
        <taxon>Panheteroptera</taxon>
        <taxon>Cimicomorpha</taxon>
        <taxon>Miridae</taxon>
        <taxon>Mirini</taxon>
        <taxon>Lygus</taxon>
    </lineage>
</organism>
<evidence type="ECO:0000259" key="1">
    <source>
        <dbReference type="Pfam" id="PF00078"/>
    </source>
</evidence>
<dbReference type="PANTHER" id="PTHR24559:SF454">
    <property type="entry name" value="RIBONUCLEASE H"/>
    <property type="match status" value="1"/>
</dbReference>
<dbReference type="InterPro" id="IPR043502">
    <property type="entry name" value="DNA/RNA_pol_sf"/>
</dbReference>
<dbReference type="Pfam" id="PF00078">
    <property type="entry name" value="RVT_1"/>
    <property type="match status" value="1"/>
</dbReference>
<feature type="domain" description="Reverse transcriptase" evidence="1">
    <location>
        <begin position="123"/>
        <end position="188"/>
    </location>
</feature>
<dbReference type="AlphaFoldDB" id="A0A0A9W703"/>
<reference evidence="2" key="1">
    <citation type="journal article" date="2014" name="PLoS ONE">
        <title>Transcriptome-Based Identification of ABC Transporters in the Western Tarnished Plant Bug Lygus hesperus.</title>
        <authorList>
            <person name="Hull J.J."/>
            <person name="Chaney K."/>
            <person name="Geib S.M."/>
            <person name="Fabrick J.A."/>
            <person name="Brent C.S."/>
            <person name="Walsh D."/>
            <person name="Lavine L.C."/>
        </authorList>
    </citation>
    <scope>NUCLEOTIDE SEQUENCE</scope>
</reference>
<dbReference type="EMBL" id="GBHO01040418">
    <property type="protein sequence ID" value="JAG03186.1"/>
    <property type="molecule type" value="Transcribed_RNA"/>
</dbReference>
<gene>
    <name evidence="2" type="primary">TY3B-I_4</name>
    <name evidence="2" type="ORF">CM83_103848</name>
</gene>
<dbReference type="SUPFAM" id="SSF56672">
    <property type="entry name" value="DNA/RNA polymerases"/>
    <property type="match status" value="1"/>
</dbReference>
<feature type="non-terminal residue" evidence="2">
    <location>
        <position position="189"/>
    </location>
</feature>
<dbReference type="Gene3D" id="3.10.10.10">
    <property type="entry name" value="HIV Type 1 Reverse Transcriptase, subunit A, domain 1"/>
    <property type="match status" value="1"/>
</dbReference>
<dbReference type="GO" id="GO:0071897">
    <property type="term" value="P:DNA biosynthetic process"/>
    <property type="evidence" value="ECO:0007669"/>
    <property type="project" value="UniProtKB-ARBA"/>
</dbReference>